<dbReference type="AlphaFoldDB" id="A0A0F0CQP6"/>
<dbReference type="Pfam" id="PF00237">
    <property type="entry name" value="Ribosomal_L22"/>
    <property type="match status" value="1"/>
</dbReference>
<evidence type="ECO:0000256" key="2">
    <source>
        <dbReference type="ARBA" id="ARBA00022730"/>
    </source>
</evidence>
<proteinExistence type="inferred from homology"/>
<dbReference type="PANTHER" id="PTHR13501">
    <property type="entry name" value="CHLOROPLAST 50S RIBOSOMAL PROTEIN L22-RELATED"/>
    <property type="match status" value="1"/>
</dbReference>
<evidence type="ECO:0000256" key="5">
    <source>
        <dbReference type="ARBA" id="ARBA00023274"/>
    </source>
</evidence>
<evidence type="ECO:0000256" key="4">
    <source>
        <dbReference type="ARBA" id="ARBA00022980"/>
    </source>
</evidence>
<dbReference type="InterPro" id="IPR001063">
    <property type="entry name" value="Ribosomal_uL22"/>
</dbReference>
<organism evidence="9 10">
    <name type="scientific">Candidatus Omnitrophus magneticus</name>
    <dbReference type="NCBI Taxonomy" id="1609969"/>
    <lineage>
        <taxon>Bacteria</taxon>
        <taxon>Pseudomonadati</taxon>
        <taxon>Candidatus Omnitrophota</taxon>
        <taxon>Candidatus Omnitrophus</taxon>
    </lineage>
</organism>
<evidence type="ECO:0000256" key="3">
    <source>
        <dbReference type="ARBA" id="ARBA00022884"/>
    </source>
</evidence>
<evidence type="ECO:0000313" key="9">
    <source>
        <dbReference type="EMBL" id="KJJ84329.1"/>
    </source>
</evidence>
<dbReference type="InterPro" id="IPR036394">
    <property type="entry name" value="Ribosomal_uL22_sf"/>
</dbReference>
<evidence type="ECO:0000256" key="1">
    <source>
        <dbReference type="ARBA" id="ARBA00009451"/>
    </source>
</evidence>
<dbReference type="GO" id="GO:0022625">
    <property type="term" value="C:cytosolic large ribosomal subunit"/>
    <property type="evidence" value="ECO:0007669"/>
    <property type="project" value="TreeGrafter"/>
</dbReference>
<reference evidence="9 10" key="1">
    <citation type="submission" date="2015-02" db="EMBL/GenBank/DDBJ databases">
        <title>Single-cell genomics of uncultivated deep-branching MTB reveals a conserved set of magnetosome genes.</title>
        <authorList>
            <person name="Kolinko S."/>
            <person name="Richter M."/>
            <person name="Glockner F.O."/>
            <person name="Brachmann A."/>
            <person name="Schuler D."/>
        </authorList>
    </citation>
    <scope>NUCLEOTIDE SEQUENCE [LARGE SCALE GENOMIC DNA]</scope>
    <source>
        <strain evidence="9">SKK-01</strain>
    </source>
</reference>
<dbReference type="CDD" id="cd00336">
    <property type="entry name" value="Ribosomal_L22"/>
    <property type="match status" value="1"/>
</dbReference>
<keyword evidence="5 6" id="KW-0687">Ribonucleoprotein</keyword>
<evidence type="ECO:0000256" key="7">
    <source>
        <dbReference type="RuleBase" id="RU004006"/>
    </source>
</evidence>
<sequence>MRISTRKVRLVLDLIKGKNVEKANYILDTVNKRAGEVIKKVLQAAFANVNFERQQKLTEKDVIVSLAKADGGPMLKRFRAGTMGRAFPIRHRTTHIIVELDNNSK</sequence>
<keyword evidence="3 7" id="KW-0694">RNA-binding</keyword>
<keyword evidence="10" id="KW-1185">Reference proteome</keyword>
<dbReference type="EMBL" id="JYNY01000372">
    <property type="protein sequence ID" value="KJJ84329.1"/>
    <property type="molecule type" value="Genomic_DNA"/>
</dbReference>
<dbReference type="Proteomes" id="UP000033428">
    <property type="component" value="Unassembled WGS sequence"/>
</dbReference>
<dbReference type="NCBIfam" id="TIGR01044">
    <property type="entry name" value="rplV_bact"/>
    <property type="match status" value="1"/>
</dbReference>
<comment type="caution">
    <text evidence="9">The sequence shown here is derived from an EMBL/GenBank/DDBJ whole genome shotgun (WGS) entry which is preliminary data.</text>
</comment>
<keyword evidence="2 7" id="KW-0699">rRNA-binding</keyword>
<dbReference type="GO" id="GO:0003735">
    <property type="term" value="F:structural constituent of ribosome"/>
    <property type="evidence" value="ECO:0007669"/>
    <property type="project" value="InterPro"/>
</dbReference>
<comment type="subunit">
    <text evidence="7">Part of the 50S ribosomal subunit.</text>
</comment>
<dbReference type="Gene3D" id="3.90.470.10">
    <property type="entry name" value="Ribosomal protein L22/L17"/>
    <property type="match status" value="1"/>
</dbReference>
<dbReference type="InterPro" id="IPR047867">
    <property type="entry name" value="Ribosomal_uL22_bac/org-type"/>
</dbReference>
<dbReference type="GO" id="GO:0019843">
    <property type="term" value="F:rRNA binding"/>
    <property type="evidence" value="ECO:0007669"/>
    <property type="project" value="UniProtKB-KW"/>
</dbReference>
<keyword evidence="4 6" id="KW-0689">Ribosomal protein</keyword>
<evidence type="ECO:0000256" key="6">
    <source>
        <dbReference type="RuleBase" id="RU004005"/>
    </source>
</evidence>
<comment type="similarity">
    <text evidence="1 6">Belongs to the universal ribosomal protein uL22 family.</text>
</comment>
<evidence type="ECO:0000313" key="10">
    <source>
        <dbReference type="Proteomes" id="UP000033428"/>
    </source>
</evidence>
<dbReference type="InterPro" id="IPR005727">
    <property type="entry name" value="Ribosomal_uL22_bac/chlpt-type"/>
</dbReference>
<dbReference type="GO" id="GO:0006412">
    <property type="term" value="P:translation"/>
    <property type="evidence" value="ECO:0007669"/>
    <property type="project" value="InterPro"/>
</dbReference>
<dbReference type="SUPFAM" id="SSF54843">
    <property type="entry name" value="Ribosomal protein L22"/>
    <property type="match status" value="1"/>
</dbReference>
<comment type="function">
    <text evidence="8">This protein binds specifically to 23S rRNA; its binding is stimulated by other ribosomal proteins, e.g., L4, L17, and L20. It is important during the early stages of 50S assembly. It makes multiple contacts with different domains of the 23S rRNA in the assembled 50S subunit and ribosome.</text>
</comment>
<name>A0A0F0CQP6_9BACT</name>
<dbReference type="PANTHER" id="PTHR13501:SF8">
    <property type="entry name" value="LARGE RIBOSOMAL SUBUNIT PROTEIN UL22M"/>
    <property type="match status" value="1"/>
</dbReference>
<accession>A0A0F0CQP6</accession>
<evidence type="ECO:0000256" key="8">
    <source>
        <dbReference type="RuleBase" id="RU004008"/>
    </source>
</evidence>
<gene>
    <name evidence="9" type="ORF">OMAG_001792</name>
</gene>
<protein>
    <recommendedName>
        <fullName evidence="8">50S ribosomal protein L22</fullName>
    </recommendedName>
</protein>